<organism evidence="1 2">
    <name type="scientific">Mycena rosella</name>
    <name type="common">Pink bonnet</name>
    <name type="synonym">Agaricus rosellus</name>
    <dbReference type="NCBI Taxonomy" id="1033263"/>
    <lineage>
        <taxon>Eukaryota</taxon>
        <taxon>Fungi</taxon>
        <taxon>Dikarya</taxon>
        <taxon>Basidiomycota</taxon>
        <taxon>Agaricomycotina</taxon>
        <taxon>Agaricomycetes</taxon>
        <taxon>Agaricomycetidae</taxon>
        <taxon>Agaricales</taxon>
        <taxon>Marasmiineae</taxon>
        <taxon>Mycenaceae</taxon>
        <taxon>Mycena</taxon>
    </lineage>
</organism>
<name>A0AAD7G5R1_MYCRO</name>
<keyword evidence="2" id="KW-1185">Reference proteome</keyword>
<sequence>QARTLSSNTVETTTNPRLKRCNLSRSVPVPRVYHVRECKGITFIEMEFVPGREAYVWYTMPQTARQALLKELESYVKQILSLSPPAP</sequence>
<comment type="caution">
    <text evidence="1">The sequence shown here is derived from an EMBL/GenBank/DDBJ whole genome shotgun (WGS) entry which is preliminary data.</text>
</comment>
<proteinExistence type="predicted"/>
<feature type="non-terminal residue" evidence="1">
    <location>
        <position position="1"/>
    </location>
</feature>
<dbReference type="EMBL" id="JARKIE010000271">
    <property type="protein sequence ID" value="KAJ7659414.1"/>
    <property type="molecule type" value="Genomic_DNA"/>
</dbReference>
<dbReference type="AlphaFoldDB" id="A0AAD7G5R1"/>
<accession>A0AAD7G5R1</accession>
<protein>
    <submittedName>
        <fullName evidence="1">Uncharacterized protein</fullName>
    </submittedName>
</protein>
<evidence type="ECO:0000313" key="2">
    <source>
        <dbReference type="Proteomes" id="UP001221757"/>
    </source>
</evidence>
<evidence type="ECO:0000313" key="1">
    <source>
        <dbReference type="EMBL" id="KAJ7659414.1"/>
    </source>
</evidence>
<reference evidence="1" key="1">
    <citation type="submission" date="2023-03" db="EMBL/GenBank/DDBJ databases">
        <title>Massive genome expansion in bonnet fungi (Mycena s.s.) driven by repeated elements and novel gene families across ecological guilds.</title>
        <authorList>
            <consortium name="Lawrence Berkeley National Laboratory"/>
            <person name="Harder C.B."/>
            <person name="Miyauchi S."/>
            <person name="Viragh M."/>
            <person name="Kuo A."/>
            <person name="Thoen E."/>
            <person name="Andreopoulos B."/>
            <person name="Lu D."/>
            <person name="Skrede I."/>
            <person name="Drula E."/>
            <person name="Henrissat B."/>
            <person name="Morin E."/>
            <person name="Kohler A."/>
            <person name="Barry K."/>
            <person name="LaButti K."/>
            <person name="Morin E."/>
            <person name="Salamov A."/>
            <person name="Lipzen A."/>
            <person name="Mereny Z."/>
            <person name="Hegedus B."/>
            <person name="Baldrian P."/>
            <person name="Stursova M."/>
            <person name="Weitz H."/>
            <person name="Taylor A."/>
            <person name="Grigoriev I.V."/>
            <person name="Nagy L.G."/>
            <person name="Martin F."/>
            <person name="Kauserud H."/>
        </authorList>
    </citation>
    <scope>NUCLEOTIDE SEQUENCE</scope>
    <source>
        <strain evidence="1">CBHHK067</strain>
    </source>
</reference>
<gene>
    <name evidence="1" type="ORF">B0H17DRAFT_1261437</name>
</gene>
<dbReference type="Proteomes" id="UP001221757">
    <property type="component" value="Unassembled WGS sequence"/>
</dbReference>